<reference evidence="1" key="1">
    <citation type="submission" date="2009-10" db="EMBL/GenBank/DDBJ databases">
        <title>Diversity of trophic interactions inside an arsenic-rich microbial ecosystem.</title>
        <authorList>
            <person name="Bertin P.N."/>
            <person name="Heinrich-Salmeron A."/>
            <person name="Pelletier E."/>
            <person name="Goulhen-Chollet F."/>
            <person name="Arsene-Ploetze F."/>
            <person name="Gallien S."/>
            <person name="Calteau A."/>
            <person name="Vallenet D."/>
            <person name="Casiot C."/>
            <person name="Chane-Woon-Ming B."/>
            <person name="Giloteaux L."/>
            <person name="Barakat M."/>
            <person name="Bonnefoy V."/>
            <person name="Bruneel O."/>
            <person name="Chandler M."/>
            <person name="Cleiss J."/>
            <person name="Duran R."/>
            <person name="Elbaz-Poulichet F."/>
            <person name="Fonknechten N."/>
            <person name="Lauga B."/>
            <person name="Mornico D."/>
            <person name="Ortet P."/>
            <person name="Schaeffer C."/>
            <person name="Siguier P."/>
            <person name="Alexander Thil Smith A."/>
            <person name="Van Dorsselaer A."/>
            <person name="Weissenbach J."/>
            <person name="Medigue C."/>
            <person name="Le Paslier D."/>
        </authorList>
    </citation>
    <scope>NUCLEOTIDE SEQUENCE</scope>
</reference>
<dbReference type="EMBL" id="CABO01000043">
    <property type="protein sequence ID" value="CBI02866.1"/>
    <property type="molecule type" value="Genomic_DNA"/>
</dbReference>
<gene>
    <name evidence="1" type="primary">higB</name>
    <name evidence="1" type="ORF">CARN4_0373</name>
    <name evidence="2" type="ORF">CARN4_1231</name>
</gene>
<dbReference type="PANTHER" id="PTHR40266:SF2">
    <property type="entry name" value="TOXIN HIGB-1"/>
    <property type="match status" value="1"/>
</dbReference>
<organism evidence="1">
    <name type="scientific">mine drainage metagenome</name>
    <dbReference type="NCBI Taxonomy" id="410659"/>
    <lineage>
        <taxon>unclassified sequences</taxon>
        <taxon>metagenomes</taxon>
        <taxon>ecological metagenomes</taxon>
    </lineage>
</organism>
<dbReference type="AlphaFoldDB" id="E6Q1G0"/>
<dbReference type="Gene3D" id="3.30.2310.20">
    <property type="entry name" value="RelE-like"/>
    <property type="match status" value="1"/>
</dbReference>
<dbReference type="SUPFAM" id="SSF143011">
    <property type="entry name" value="RelE-like"/>
    <property type="match status" value="1"/>
</dbReference>
<dbReference type="PANTHER" id="PTHR40266">
    <property type="entry name" value="TOXIN HIGB-1"/>
    <property type="match status" value="1"/>
</dbReference>
<evidence type="ECO:0000313" key="1">
    <source>
        <dbReference type="EMBL" id="CBI01020.1"/>
    </source>
</evidence>
<dbReference type="Pfam" id="PF05015">
    <property type="entry name" value="HigB-like_toxin"/>
    <property type="match status" value="1"/>
</dbReference>
<dbReference type="EMBL" id="CABO01000013">
    <property type="protein sequence ID" value="CBI01020.1"/>
    <property type="molecule type" value="Genomic_DNA"/>
</dbReference>
<protein>
    <submittedName>
        <fullName evidence="1">Toxin higB-1</fullName>
    </submittedName>
</protein>
<accession>E6Q1G0</accession>
<dbReference type="InterPro" id="IPR035093">
    <property type="entry name" value="RelE/ParE_toxin_dom_sf"/>
</dbReference>
<evidence type="ECO:0000313" key="2">
    <source>
        <dbReference type="EMBL" id="CBI02866.1"/>
    </source>
</evidence>
<sequence length="89" mass="10468">MIQSFADKDSRAFFEGKRVRRLERVAGPLVRKLTQLDEADELRDLASVPGNRLERLHTGEYSIRVNQQMRIVFRWTDEGPSHVKVEDYH</sequence>
<comment type="caution">
    <text evidence="1">The sequence shown here is derived from an EMBL/GenBank/DDBJ whole genome shotgun (WGS) entry which is preliminary data.</text>
</comment>
<name>E6Q1G0_9ZZZZ</name>
<dbReference type="InterPro" id="IPR007711">
    <property type="entry name" value="HigB-1"/>
</dbReference>
<proteinExistence type="predicted"/>